<protein>
    <recommendedName>
        <fullName evidence="5">Potassium transporter Trk</fullName>
    </recommendedName>
</protein>
<feature type="region of interest" description="Disordered" evidence="1">
    <location>
        <begin position="118"/>
        <end position="154"/>
    </location>
</feature>
<evidence type="ECO:0000313" key="3">
    <source>
        <dbReference type="EMBL" id="PSL38597.1"/>
    </source>
</evidence>
<dbReference type="Proteomes" id="UP000241203">
    <property type="component" value="Unassembled WGS sequence"/>
</dbReference>
<accession>A0A2P8GXA6</accession>
<dbReference type="EMBL" id="PYAU01000001">
    <property type="protein sequence ID" value="PSL38597.1"/>
    <property type="molecule type" value="Genomic_DNA"/>
</dbReference>
<feature type="compositionally biased region" description="Polar residues" evidence="1">
    <location>
        <begin position="1"/>
        <end position="12"/>
    </location>
</feature>
<name>A0A2P8GXA6_9MICO</name>
<organism evidence="3 4">
    <name type="scientific">Labedella gwakjiensis</name>
    <dbReference type="NCBI Taxonomy" id="390269"/>
    <lineage>
        <taxon>Bacteria</taxon>
        <taxon>Bacillati</taxon>
        <taxon>Actinomycetota</taxon>
        <taxon>Actinomycetes</taxon>
        <taxon>Micrococcales</taxon>
        <taxon>Microbacteriaceae</taxon>
        <taxon>Labedella</taxon>
    </lineage>
</organism>
<keyword evidence="2" id="KW-0472">Membrane</keyword>
<keyword evidence="2" id="KW-0812">Transmembrane</keyword>
<evidence type="ECO:0008006" key="5">
    <source>
        <dbReference type="Google" id="ProtNLM"/>
    </source>
</evidence>
<feature type="transmembrane region" description="Helical" evidence="2">
    <location>
        <begin position="35"/>
        <end position="57"/>
    </location>
</feature>
<comment type="caution">
    <text evidence="3">The sequence shown here is derived from an EMBL/GenBank/DDBJ whole genome shotgun (WGS) entry which is preliminary data.</text>
</comment>
<reference evidence="3 4" key="1">
    <citation type="submission" date="2018-03" db="EMBL/GenBank/DDBJ databases">
        <title>Genomic Encyclopedia of Archaeal and Bacterial Type Strains, Phase II (KMG-II): from individual species to whole genera.</title>
        <authorList>
            <person name="Goeker M."/>
        </authorList>
    </citation>
    <scope>NUCLEOTIDE SEQUENCE [LARGE SCALE GENOMIC DNA]</scope>
    <source>
        <strain evidence="3 4">DSM 21548</strain>
    </source>
</reference>
<evidence type="ECO:0000256" key="1">
    <source>
        <dbReference type="SAM" id="MobiDB-lite"/>
    </source>
</evidence>
<evidence type="ECO:0000313" key="4">
    <source>
        <dbReference type="Proteomes" id="UP000241203"/>
    </source>
</evidence>
<dbReference type="AlphaFoldDB" id="A0A2P8GXA6"/>
<sequence length="154" mass="16066">MGENGTVTSDQPSPVDPQEPAPSRERVIVHRAPKIWGFLGLGAILGVVATLVLTLLFRPADGAATVTEDGTEFGLSQVFGFLLVCLIPLGAALGAVVAIVLDRVLSRRAVEVDVERIDVATPSDTSDPTEIPSSTEAPEPTAPPTTPNEDTARS</sequence>
<feature type="region of interest" description="Disordered" evidence="1">
    <location>
        <begin position="1"/>
        <end position="23"/>
    </location>
</feature>
<proteinExistence type="predicted"/>
<gene>
    <name evidence="3" type="ORF">CLV49_2222</name>
</gene>
<feature type="transmembrane region" description="Helical" evidence="2">
    <location>
        <begin position="77"/>
        <end position="101"/>
    </location>
</feature>
<evidence type="ECO:0000256" key="2">
    <source>
        <dbReference type="SAM" id="Phobius"/>
    </source>
</evidence>
<keyword evidence="2" id="KW-1133">Transmembrane helix</keyword>